<feature type="chain" id="PRO_5016083572" evidence="1">
    <location>
        <begin position="20"/>
        <end position="149"/>
    </location>
</feature>
<protein>
    <submittedName>
        <fullName evidence="3">Thiol:disulfide interchange protein DsbD</fullName>
    </submittedName>
</protein>
<name>A0A2W7T9X4_9BACT</name>
<dbReference type="InterPro" id="IPR028250">
    <property type="entry name" value="DsbDN"/>
</dbReference>
<feature type="signal peptide" evidence="1">
    <location>
        <begin position="1"/>
        <end position="19"/>
    </location>
</feature>
<sequence>MKKIVFAFALMFFFSYIHAQIKDPVSWKYEAVKKSGDTYELVITATVEKPWHIYSQNTGAGGPVPTNFTFKKNPLVDFSGKTQEVGKLQKTYDNNFKTNVLYYSGQVVFKQLVKVKGNVKTNVSGVVEYMVCDDQQCLPPTKKSFEIKL</sequence>
<keyword evidence="1" id="KW-0732">Signal</keyword>
<evidence type="ECO:0000313" key="4">
    <source>
        <dbReference type="Proteomes" id="UP000249720"/>
    </source>
</evidence>
<proteinExistence type="predicted"/>
<dbReference type="RefSeq" id="WP_111297168.1">
    <property type="nucleotide sequence ID" value="NZ_QKZV01000012.1"/>
</dbReference>
<dbReference type="EMBL" id="QKZV01000012">
    <property type="protein sequence ID" value="PZX59962.1"/>
    <property type="molecule type" value="Genomic_DNA"/>
</dbReference>
<organism evidence="3 4">
    <name type="scientific">Hydrotalea sandarakina</name>
    <dbReference type="NCBI Taxonomy" id="1004304"/>
    <lineage>
        <taxon>Bacteria</taxon>
        <taxon>Pseudomonadati</taxon>
        <taxon>Bacteroidota</taxon>
        <taxon>Chitinophagia</taxon>
        <taxon>Chitinophagales</taxon>
        <taxon>Chitinophagaceae</taxon>
        <taxon>Hydrotalea</taxon>
    </lineage>
</organism>
<keyword evidence="4" id="KW-1185">Reference proteome</keyword>
<gene>
    <name evidence="3" type="ORF">LX80_02680</name>
</gene>
<accession>A0A2W7T9X4</accession>
<dbReference type="AlphaFoldDB" id="A0A2W7T9X4"/>
<comment type="caution">
    <text evidence="3">The sequence shown here is derived from an EMBL/GenBank/DDBJ whole genome shotgun (WGS) entry which is preliminary data.</text>
</comment>
<dbReference type="OrthoDB" id="767251at2"/>
<reference evidence="3 4" key="1">
    <citation type="submission" date="2018-06" db="EMBL/GenBank/DDBJ databases">
        <title>Genomic Encyclopedia of Archaeal and Bacterial Type Strains, Phase II (KMG-II): from individual species to whole genera.</title>
        <authorList>
            <person name="Goeker M."/>
        </authorList>
    </citation>
    <scope>NUCLEOTIDE SEQUENCE [LARGE SCALE GENOMIC DNA]</scope>
    <source>
        <strain evidence="3 4">DSM 23241</strain>
    </source>
</reference>
<dbReference type="InterPro" id="IPR036929">
    <property type="entry name" value="DsbDN_sf"/>
</dbReference>
<dbReference type="Proteomes" id="UP000249720">
    <property type="component" value="Unassembled WGS sequence"/>
</dbReference>
<feature type="domain" description="Thiol:disulfide interchange protein DsbD N-terminal" evidence="2">
    <location>
        <begin position="30"/>
        <end position="147"/>
    </location>
</feature>
<evidence type="ECO:0000259" key="2">
    <source>
        <dbReference type="Pfam" id="PF11412"/>
    </source>
</evidence>
<evidence type="ECO:0000313" key="3">
    <source>
        <dbReference type="EMBL" id="PZX59962.1"/>
    </source>
</evidence>
<dbReference type="Gene3D" id="2.60.40.1250">
    <property type="entry name" value="Thiol:disulfide interchange protein DsbD, N-terminal domain"/>
    <property type="match status" value="1"/>
</dbReference>
<evidence type="ECO:0000256" key="1">
    <source>
        <dbReference type="SAM" id="SignalP"/>
    </source>
</evidence>
<dbReference type="Pfam" id="PF11412">
    <property type="entry name" value="DsbD_N"/>
    <property type="match status" value="1"/>
</dbReference>